<keyword evidence="2" id="KW-1185">Reference proteome</keyword>
<accession>A0AAV7UH62</accession>
<reference evidence="1" key="1">
    <citation type="journal article" date="2022" name="bioRxiv">
        <title>Sequencing and chromosome-scale assembly of the giantPleurodeles waltlgenome.</title>
        <authorList>
            <person name="Brown T."/>
            <person name="Elewa A."/>
            <person name="Iarovenko S."/>
            <person name="Subramanian E."/>
            <person name="Araus A.J."/>
            <person name="Petzold A."/>
            <person name="Susuki M."/>
            <person name="Suzuki K.-i.T."/>
            <person name="Hayashi T."/>
            <person name="Toyoda A."/>
            <person name="Oliveira C."/>
            <person name="Osipova E."/>
            <person name="Leigh N.D."/>
            <person name="Simon A."/>
            <person name="Yun M.H."/>
        </authorList>
    </citation>
    <scope>NUCLEOTIDE SEQUENCE</scope>
    <source>
        <strain evidence="1">20211129_DDA</strain>
        <tissue evidence="1">Liver</tissue>
    </source>
</reference>
<dbReference type="Proteomes" id="UP001066276">
    <property type="component" value="Chromosome 3_1"/>
</dbReference>
<sequence length="59" mass="6433">VDLPPIPSGKLQDFTTQTYPMKKMSIHPPALWCTNQKLASVHLRIHGTEKTTAASTASS</sequence>
<dbReference type="AlphaFoldDB" id="A0AAV7UH62"/>
<gene>
    <name evidence="1" type="ORF">NDU88_005090</name>
</gene>
<comment type="caution">
    <text evidence="1">The sequence shown here is derived from an EMBL/GenBank/DDBJ whole genome shotgun (WGS) entry which is preliminary data.</text>
</comment>
<feature type="non-terminal residue" evidence="1">
    <location>
        <position position="59"/>
    </location>
</feature>
<dbReference type="EMBL" id="JANPWB010000005">
    <property type="protein sequence ID" value="KAJ1188329.1"/>
    <property type="molecule type" value="Genomic_DNA"/>
</dbReference>
<name>A0AAV7UH62_PLEWA</name>
<organism evidence="1 2">
    <name type="scientific">Pleurodeles waltl</name>
    <name type="common">Iberian ribbed newt</name>
    <dbReference type="NCBI Taxonomy" id="8319"/>
    <lineage>
        <taxon>Eukaryota</taxon>
        <taxon>Metazoa</taxon>
        <taxon>Chordata</taxon>
        <taxon>Craniata</taxon>
        <taxon>Vertebrata</taxon>
        <taxon>Euteleostomi</taxon>
        <taxon>Amphibia</taxon>
        <taxon>Batrachia</taxon>
        <taxon>Caudata</taxon>
        <taxon>Salamandroidea</taxon>
        <taxon>Salamandridae</taxon>
        <taxon>Pleurodelinae</taxon>
        <taxon>Pleurodeles</taxon>
    </lineage>
</organism>
<protein>
    <submittedName>
        <fullName evidence="1">Uncharacterized protein</fullName>
    </submittedName>
</protein>
<proteinExistence type="predicted"/>
<evidence type="ECO:0000313" key="1">
    <source>
        <dbReference type="EMBL" id="KAJ1188329.1"/>
    </source>
</evidence>
<feature type="non-terminal residue" evidence="1">
    <location>
        <position position="1"/>
    </location>
</feature>
<evidence type="ECO:0000313" key="2">
    <source>
        <dbReference type="Proteomes" id="UP001066276"/>
    </source>
</evidence>